<evidence type="ECO:0008006" key="4">
    <source>
        <dbReference type="Google" id="ProtNLM"/>
    </source>
</evidence>
<keyword evidence="1" id="KW-0812">Transmembrane</keyword>
<evidence type="ECO:0000256" key="1">
    <source>
        <dbReference type="SAM" id="Phobius"/>
    </source>
</evidence>
<dbReference type="Proteomes" id="UP001412239">
    <property type="component" value="Unassembled WGS sequence"/>
</dbReference>
<keyword evidence="3" id="KW-1185">Reference proteome</keyword>
<reference evidence="2" key="1">
    <citation type="submission" date="2015-10" db="EMBL/GenBank/DDBJ databases">
        <authorList>
            <person name="Regsiter A."/>
            <person name="william w."/>
        </authorList>
    </citation>
    <scope>NUCLEOTIDE SEQUENCE</scope>
    <source>
        <strain evidence="2">Montdore</strain>
    </source>
</reference>
<keyword evidence="1" id="KW-0472">Membrane</keyword>
<organism evidence="2 3">
    <name type="scientific">Tuber aestivum</name>
    <name type="common">summer truffle</name>
    <dbReference type="NCBI Taxonomy" id="59557"/>
    <lineage>
        <taxon>Eukaryota</taxon>
        <taxon>Fungi</taxon>
        <taxon>Dikarya</taxon>
        <taxon>Ascomycota</taxon>
        <taxon>Pezizomycotina</taxon>
        <taxon>Pezizomycetes</taxon>
        <taxon>Pezizales</taxon>
        <taxon>Tuberaceae</taxon>
        <taxon>Tuber</taxon>
    </lineage>
</organism>
<feature type="transmembrane region" description="Helical" evidence="1">
    <location>
        <begin position="81"/>
        <end position="105"/>
    </location>
</feature>
<name>A0A292Q0U1_9PEZI</name>
<accession>A0A292Q0U1</accession>
<proteinExistence type="predicted"/>
<feature type="transmembrane region" description="Helical" evidence="1">
    <location>
        <begin position="21"/>
        <end position="45"/>
    </location>
</feature>
<gene>
    <name evidence="2" type="ORF">GSTUAT00003603001</name>
</gene>
<protein>
    <recommendedName>
        <fullName evidence="4">MARVEL domain-containing protein</fullName>
    </recommendedName>
</protein>
<evidence type="ECO:0000313" key="3">
    <source>
        <dbReference type="Proteomes" id="UP001412239"/>
    </source>
</evidence>
<feature type="transmembrane region" description="Helical" evidence="1">
    <location>
        <begin position="180"/>
        <end position="201"/>
    </location>
</feature>
<dbReference type="EMBL" id="LN890996">
    <property type="protein sequence ID" value="CUS12277.1"/>
    <property type="molecule type" value="Genomic_DNA"/>
</dbReference>
<dbReference type="AlphaFoldDB" id="A0A292Q0U1"/>
<keyword evidence="1" id="KW-1133">Transmembrane helix</keyword>
<feature type="transmembrane region" description="Helical" evidence="1">
    <location>
        <begin position="111"/>
        <end position="129"/>
    </location>
</feature>
<sequence>MSDAYYEREAVKVRRYRWPELLLAVLLLVLFMSGAIVLGAFAYFTAIQQRLFIAVPWWVWLHSSPVRLLRNAVTNSRACRYYYFLLAISTLTIIFVFAVVALYYVHLLLPIIVMVSSFVMFVLWLTGLIKASIELWGPLGSINDNCVRYVYNDDFWGGRNLDTLARIQQEGVCNLWKTTFALEMVSTFLFLWLILMSWQVISRARRDY</sequence>
<evidence type="ECO:0000313" key="2">
    <source>
        <dbReference type="EMBL" id="CUS12277.1"/>
    </source>
</evidence>